<dbReference type="InterPro" id="IPR050838">
    <property type="entry name" value="Ketopantoate_reductase"/>
</dbReference>
<evidence type="ECO:0000313" key="8">
    <source>
        <dbReference type="EMBL" id="OQR83587.1"/>
    </source>
</evidence>
<dbReference type="PANTHER" id="PTHR43765">
    <property type="entry name" value="2-DEHYDROPANTOATE 2-REDUCTASE-RELATED"/>
    <property type="match status" value="1"/>
</dbReference>
<feature type="domain" description="Ketopantoate reductase N-terminal" evidence="6">
    <location>
        <begin position="3"/>
        <end position="187"/>
    </location>
</feature>
<proteinExistence type="inferred from homology"/>
<name>A0A1V9YD24_ACHHY</name>
<gene>
    <name evidence="8" type="ORF">ACHHYP_14538</name>
</gene>
<dbReference type="Gene3D" id="1.10.1040.10">
    <property type="entry name" value="N-(1-d-carboxylethyl)-l-norvaline Dehydrogenase, domain 2"/>
    <property type="match status" value="1"/>
</dbReference>
<dbReference type="AlphaFoldDB" id="A0A1V9YD24"/>
<dbReference type="InterPro" id="IPR013328">
    <property type="entry name" value="6PGD_dom2"/>
</dbReference>
<dbReference type="EMBL" id="JNBR01002134">
    <property type="protein sequence ID" value="OQR83587.1"/>
    <property type="molecule type" value="Genomic_DNA"/>
</dbReference>
<dbReference type="InterPro" id="IPR003710">
    <property type="entry name" value="ApbA"/>
</dbReference>
<dbReference type="GO" id="GO:0008677">
    <property type="term" value="F:2-dehydropantoate 2-reductase activity"/>
    <property type="evidence" value="ECO:0007669"/>
    <property type="project" value="UniProtKB-EC"/>
</dbReference>
<dbReference type="PANTHER" id="PTHR43765:SF2">
    <property type="entry name" value="2-DEHYDROPANTOATE 2-REDUCTASE"/>
    <property type="match status" value="1"/>
</dbReference>
<sequence>MRVGVVGLGAVGSLFFNRLLHHINPRNEIVAASSNRVFALVKQQHLRNLESVAIYERAPGGQRTPVLQVPVNAPPNALSLTTGADEHVTTPLDVLLVAVKSTDTVDVAQQLAVAATAITNNPTISSIGLQSRKNSLLISLQNGLGNVHVLQEQLVTENVLHGVTYMGGQCLSPGHVIMGGKGATILQGADHLGDVQQKHLQRFCTLLDAAQLPTQVVNSQDVQSVIWTKLLVNAGINPLASLLDRPNRCVTDGASNHRVVRQIVDEVAAVAAAEGIPLQLGGQLPLEFTLGVANATSTNVCSMLHDIRAGKRTEIGAINEMVVYYGQRHGIPTPTNALMVDIVRALENRRD</sequence>
<keyword evidence="9" id="KW-1185">Reference proteome</keyword>
<dbReference type="SUPFAM" id="SSF48179">
    <property type="entry name" value="6-phosphogluconate dehydrogenase C-terminal domain-like"/>
    <property type="match status" value="1"/>
</dbReference>
<dbReference type="OrthoDB" id="73846at2759"/>
<evidence type="ECO:0000256" key="2">
    <source>
        <dbReference type="ARBA" id="ARBA00013014"/>
    </source>
</evidence>
<dbReference type="InterPro" id="IPR013752">
    <property type="entry name" value="KPA_reductase"/>
</dbReference>
<dbReference type="Proteomes" id="UP000243579">
    <property type="component" value="Unassembled WGS sequence"/>
</dbReference>
<feature type="domain" description="Ketopantoate reductase C-terminal" evidence="7">
    <location>
        <begin position="221"/>
        <end position="347"/>
    </location>
</feature>
<evidence type="ECO:0000256" key="1">
    <source>
        <dbReference type="ARBA" id="ARBA00007870"/>
    </source>
</evidence>
<dbReference type="STRING" id="1202772.A0A1V9YD24"/>
<protein>
    <recommendedName>
        <fullName evidence="2">2-dehydropantoate 2-reductase</fullName>
        <ecNumber evidence="2">1.1.1.169</ecNumber>
    </recommendedName>
    <alternativeName>
        <fullName evidence="5">Ketopantoate reductase</fullName>
    </alternativeName>
</protein>
<comment type="caution">
    <text evidence="8">The sequence shown here is derived from an EMBL/GenBank/DDBJ whole genome shotgun (WGS) entry which is preliminary data.</text>
</comment>
<dbReference type="NCBIfam" id="TIGR00745">
    <property type="entry name" value="apbA_panE"/>
    <property type="match status" value="1"/>
</dbReference>
<reference evidence="8 9" key="1">
    <citation type="journal article" date="2014" name="Genome Biol. Evol.">
        <title>The secreted proteins of Achlya hypogyna and Thraustotheca clavata identify the ancestral oomycete secretome and reveal gene acquisitions by horizontal gene transfer.</title>
        <authorList>
            <person name="Misner I."/>
            <person name="Blouin N."/>
            <person name="Leonard G."/>
            <person name="Richards T.A."/>
            <person name="Lane C.E."/>
        </authorList>
    </citation>
    <scope>NUCLEOTIDE SEQUENCE [LARGE SCALE GENOMIC DNA]</scope>
    <source>
        <strain evidence="8 9">ATCC 48635</strain>
    </source>
</reference>
<evidence type="ECO:0000313" key="9">
    <source>
        <dbReference type="Proteomes" id="UP000243579"/>
    </source>
</evidence>
<evidence type="ECO:0000256" key="3">
    <source>
        <dbReference type="ARBA" id="ARBA00022857"/>
    </source>
</evidence>
<dbReference type="Pfam" id="PF02558">
    <property type="entry name" value="ApbA"/>
    <property type="match status" value="1"/>
</dbReference>
<dbReference type="InterPro" id="IPR013332">
    <property type="entry name" value="KPR_N"/>
</dbReference>
<evidence type="ECO:0000256" key="4">
    <source>
        <dbReference type="ARBA" id="ARBA00023002"/>
    </source>
</evidence>
<organism evidence="8 9">
    <name type="scientific">Achlya hypogyna</name>
    <name type="common">Oomycete</name>
    <name type="synonym">Protoachlya hypogyna</name>
    <dbReference type="NCBI Taxonomy" id="1202772"/>
    <lineage>
        <taxon>Eukaryota</taxon>
        <taxon>Sar</taxon>
        <taxon>Stramenopiles</taxon>
        <taxon>Oomycota</taxon>
        <taxon>Saprolegniomycetes</taxon>
        <taxon>Saprolegniales</taxon>
        <taxon>Achlyaceae</taxon>
        <taxon>Achlya</taxon>
    </lineage>
</organism>
<dbReference type="Gene3D" id="3.40.50.720">
    <property type="entry name" value="NAD(P)-binding Rossmann-like Domain"/>
    <property type="match status" value="1"/>
</dbReference>
<dbReference type="GO" id="GO:0050661">
    <property type="term" value="F:NADP binding"/>
    <property type="evidence" value="ECO:0007669"/>
    <property type="project" value="TreeGrafter"/>
</dbReference>
<accession>A0A1V9YD24</accession>
<dbReference type="EC" id="1.1.1.169" evidence="2"/>
<comment type="similarity">
    <text evidence="1">Belongs to the ketopantoate reductase family.</text>
</comment>
<keyword evidence="4" id="KW-0560">Oxidoreductase</keyword>
<dbReference type="GO" id="GO:0005737">
    <property type="term" value="C:cytoplasm"/>
    <property type="evidence" value="ECO:0007669"/>
    <property type="project" value="TreeGrafter"/>
</dbReference>
<evidence type="ECO:0000259" key="6">
    <source>
        <dbReference type="Pfam" id="PF02558"/>
    </source>
</evidence>
<dbReference type="GO" id="GO:0015940">
    <property type="term" value="P:pantothenate biosynthetic process"/>
    <property type="evidence" value="ECO:0007669"/>
    <property type="project" value="InterPro"/>
</dbReference>
<dbReference type="Pfam" id="PF08546">
    <property type="entry name" value="ApbA_C"/>
    <property type="match status" value="1"/>
</dbReference>
<evidence type="ECO:0000259" key="7">
    <source>
        <dbReference type="Pfam" id="PF08546"/>
    </source>
</evidence>
<evidence type="ECO:0000256" key="5">
    <source>
        <dbReference type="ARBA" id="ARBA00032024"/>
    </source>
</evidence>
<dbReference type="InterPro" id="IPR008927">
    <property type="entry name" value="6-PGluconate_DH-like_C_sf"/>
</dbReference>
<keyword evidence="3" id="KW-0521">NADP</keyword>